<evidence type="ECO:0000313" key="4">
    <source>
        <dbReference type="Proteomes" id="UP001187734"/>
    </source>
</evidence>
<dbReference type="PROSITE" id="PS50013">
    <property type="entry name" value="CHROMO_2"/>
    <property type="match status" value="1"/>
</dbReference>
<keyword evidence="4" id="KW-1185">Reference proteome</keyword>
<organism evidence="3 4">
    <name type="scientific">Fusarium torulosum</name>
    <dbReference type="NCBI Taxonomy" id="33205"/>
    <lineage>
        <taxon>Eukaryota</taxon>
        <taxon>Fungi</taxon>
        <taxon>Dikarya</taxon>
        <taxon>Ascomycota</taxon>
        <taxon>Pezizomycotina</taxon>
        <taxon>Sordariomycetes</taxon>
        <taxon>Hypocreomycetidae</taxon>
        <taxon>Hypocreales</taxon>
        <taxon>Nectriaceae</taxon>
        <taxon>Fusarium</taxon>
    </lineage>
</organism>
<evidence type="ECO:0000313" key="3">
    <source>
        <dbReference type="EMBL" id="SPJ87075.1"/>
    </source>
</evidence>
<dbReference type="CDD" id="cd00024">
    <property type="entry name" value="CD_CSD"/>
    <property type="match status" value="1"/>
</dbReference>
<comment type="caution">
    <text evidence="3">The sequence shown here is derived from an EMBL/GenBank/DDBJ whole genome shotgun (WGS) entry which is preliminary data.</text>
</comment>
<dbReference type="InterPro" id="IPR016197">
    <property type="entry name" value="Chromo-like_dom_sf"/>
</dbReference>
<reference evidence="3" key="1">
    <citation type="submission" date="2018-03" db="EMBL/GenBank/DDBJ databases">
        <authorList>
            <person name="Guldener U."/>
        </authorList>
    </citation>
    <scope>NUCLEOTIDE SEQUENCE</scope>
</reference>
<evidence type="ECO:0000256" key="1">
    <source>
        <dbReference type="ARBA" id="ARBA00011353"/>
    </source>
</evidence>
<dbReference type="EMBL" id="ONZP01000551">
    <property type="protein sequence ID" value="SPJ87075.1"/>
    <property type="molecule type" value="Genomic_DNA"/>
</dbReference>
<protein>
    <recommendedName>
        <fullName evidence="2">Chromo domain-containing protein</fullName>
    </recommendedName>
</protein>
<accession>A0AAE8MJZ7</accession>
<dbReference type="Gene3D" id="2.40.50.40">
    <property type="match status" value="1"/>
</dbReference>
<dbReference type="Proteomes" id="UP001187734">
    <property type="component" value="Unassembled WGS sequence"/>
</dbReference>
<dbReference type="SUPFAM" id="SSF54160">
    <property type="entry name" value="Chromo domain-like"/>
    <property type="match status" value="1"/>
</dbReference>
<evidence type="ECO:0000259" key="2">
    <source>
        <dbReference type="PROSITE" id="PS50013"/>
    </source>
</evidence>
<sequence length="158" mass="18432">MTTTQLSIINPPPQGCPVRLASTVTDIESQVDNRLRFQDGINIHISCHQVDRRTARVYLWVTWQMDEGGPRCTSRYDEDDIQDVDPGLLYAYWKEKGGRYEATRLDVYHVYAILDQHYGSYLVQWIGFDETELTWETTRKINNICPAAVIEWKRCKTT</sequence>
<dbReference type="GO" id="GO:0006338">
    <property type="term" value="P:chromatin remodeling"/>
    <property type="evidence" value="ECO:0007669"/>
    <property type="project" value="UniProtKB-ARBA"/>
</dbReference>
<comment type="subunit">
    <text evidence="1">Component of the NuA4 histone acetyltransferase complex.</text>
</comment>
<name>A0AAE8MJZ7_9HYPO</name>
<proteinExistence type="predicted"/>
<dbReference type="AlphaFoldDB" id="A0AAE8MJZ7"/>
<gene>
    <name evidence="3" type="ORF">FTOL_12100</name>
</gene>
<dbReference type="InterPro" id="IPR000953">
    <property type="entry name" value="Chromo/chromo_shadow_dom"/>
</dbReference>
<feature type="domain" description="Chromo" evidence="2">
    <location>
        <begin position="108"/>
        <end position="158"/>
    </location>
</feature>